<evidence type="ECO:0000313" key="2">
    <source>
        <dbReference type="EMBL" id="AON96490.1"/>
    </source>
</evidence>
<proteinExistence type="predicted"/>
<protein>
    <submittedName>
        <fullName evidence="2">Uncharacterized protein</fullName>
    </submittedName>
</protein>
<evidence type="ECO:0000256" key="1">
    <source>
        <dbReference type="SAM" id="MobiDB-lite"/>
    </source>
</evidence>
<name>A0A1C9EG62_ATV</name>
<dbReference type="EMBL" id="KX607102">
    <property type="protein sequence ID" value="AON96490.1"/>
    <property type="molecule type" value="Genomic_DNA"/>
</dbReference>
<sequence length="85" mass="9702">MVLLFAFDNKAQENEQQDEDPGTRTKEEEKNVTSIYKNINFLKKIFDQSKKEGIEYLIVLGKNFADYYRKGVKGAENLAIHGGDG</sequence>
<accession>A0A1C9EG62</accession>
<feature type="region of interest" description="Disordered" evidence="1">
    <location>
        <begin position="7"/>
        <end position="29"/>
    </location>
</feature>
<dbReference type="Proteomes" id="UP000225139">
    <property type="component" value="Segment"/>
</dbReference>
<organism evidence="2">
    <name type="scientific">Acidianus two-tailed phage variant 1</name>
    <dbReference type="NCBI Taxonomy" id="1898550"/>
    <lineage>
        <taxon>Viruses</taxon>
        <taxon>Viruses incertae sedis</taxon>
        <taxon>Bicaudaviridae</taxon>
        <taxon>Bicaudavirus</taxon>
        <taxon>Acidianus two-tailed virus</taxon>
    </lineage>
</organism>
<reference evidence="2" key="1">
    <citation type="submission" date="2016-07" db="EMBL/GenBank/DDBJ databases">
        <authorList>
            <person name="Vestergaard G."/>
            <person name="Garrett R.A."/>
        </authorList>
    </citation>
    <scope>NUCLEOTIDE SEQUENCE [LARGE SCALE GENOMIC DNA]</scope>
    <source>
        <strain evidence="2">ATV.v1</strain>
    </source>
</reference>